<evidence type="ECO:0000313" key="1">
    <source>
        <dbReference type="EMBL" id="KAK0382439.1"/>
    </source>
</evidence>
<reference evidence="1" key="1">
    <citation type="submission" date="2023-04" db="EMBL/GenBank/DDBJ databases">
        <title>Colletotrichum limetticola genome sequence.</title>
        <authorList>
            <person name="Baroncelli R."/>
        </authorList>
    </citation>
    <scope>NUCLEOTIDE SEQUENCE</scope>
    <source>
        <strain evidence="1">KLA-Anderson</strain>
    </source>
</reference>
<proteinExistence type="predicted"/>
<dbReference type="Proteomes" id="UP001169217">
    <property type="component" value="Unassembled WGS sequence"/>
</dbReference>
<evidence type="ECO:0000313" key="2">
    <source>
        <dbReference type="Proteomes" id="UP001169217"/>
    </source>
</evidence>
<comment type="caution">
    <text evidence="1">The sequence shown here is derived from an EMBL/GenBank/DDBJ whole genome shotgun (WGS) entry which is preliminary data.</text>
</comment>
<accession>A0ABQ9QF28</accession>
<gene>
    <name evidence="1" type="ORF">CLIM01_00252</name>
</gene>
<sequence>MATERAVAVQLTEDWTLEKSSLAFLFHPSTQPFRELKKDTMAWLHISKKIDGHDGNEWAIITPLKSTSEGLVEMFPGDHSKVEIPYKFLRVGLRVIKDWGVGESDQARQVHSTKVFRKNDMLVCDELSTTLPAVIKVKVATLSAQHGFKAAPPLYTIHSSLVDYGYEKADNCVNNRQLGKRRASQMN</sequence>
<dbReference type="EMBL" id="JARUPT010000003">
    <property type="protein sequence ID" value="KAK0382439.1"/>
    <property type="molecule type" value="Genomic_DNA"/>
</dbReference>
<keyword evidence="2" id="KW-1185">Reference proteome</keyword>
<protein>
    <submittedName>
        <fullName evidence="1">Uncharacterized protein</fullName>
    </submittedName>
</protein>
<name>A0ABQ9QF28_9PEZI</name>
<organism evidence="1 2">
    <name type="scientific">Colletotrichum limetticola</name>
    <dbReference type="NCBI Taxonomy" id="1209924"/>
    <lineage>
        <taxon>Eukaryota</taxon>
        <taxon>Fungi</taxon>
        <taxon>Dikarya</taxon>
        <taxon>Ascomycota</taxon>
        <taxon>Pezizomycotina</taxon>
        <taxon>Sordariomycetes</taxon>
        <taxon>Hypocreomycetidae</taxon>
        <taxon>Glomerellales</taxon>
        <taxon>Glomerellaceae</taxon>
        <taxon>Colletotrichum</taxon>
        <taxon>Colletotrichum acutatum species complex</taxon>
    </lineage>
</organism>